<organism evidence="8 9">
    <name type="scientific">Metarhizium brunneum</name>
    <dbReference type="NCBI Taxonomy" id="500148"/>
    <lineage>
        <taxon>Eukaryota</taxon>
        <taxon>Fungi</taxon>
        <taxon>Dikarya</taxon>
        <taxon>Ascomycota</taxon>
        <taxon>Pezizomycotina</taxon>
        <taxon>Sordariomycetes</taxon>
        <taxon>Hypocreomycetidae</taxon>
        <taxon>Hypocreales</taxon>
        <taxon>Clavicipitaceae</taxon>
        <taxon>Metarhizium</taxon>
    </lineage>
</organism>
<evidence type="ECO:0000256" key="6">
    <source>
        <dbReference type="ARBA" id="ARBA00023033"/>
    </source>
</evidence>
<evidence type="ECO:0000313" key="8">
    <source>
        <dbReference type="EMBL" id="QLI70092.1"/>
    </source>
</evidence>
<evidence type="ECO:0000256" key="1">
    <source>
        <dbReference type="ARBA" id="ARBA00001974"/>
    </source>
</evidence>
<dbReference type="InterPro" id="IPR002938">
    <property type="entry name" value="FAD-bd"/>
</dbReference>
<sequence>MDQLGCLEDFEKSSRCVKKEYRRGPHGNVIARPDVTKRLEECYGYPTLILDRQAYIETLYNHLPDKSRVATKKFVRQIEQTDHGVSVVLDDGSVETGAIVIGADGVHSTARDFLWKHANKLTPGSIALEERNSFTTSYRCLFGASPHMSDFGIGDIHICHSNGFSVFMATTSDTLYWAVFVKDEMRTRWPVNTRYTDKDEEVVAEQIMSTPVTETIIFGNLWYSRSSSGLVPVEEGVLKNWHSGRIVLIGDAVHKCLTMTPDLGLGGACAVEDAVVLCNNLRNRMHDSSSKSLNTVSQDGITQLFHQYSNRQGPRAQRLCSLSGRTTRLNSSGTLIDQFVTRILMVNNAAPMAAIMGEVVREGELLDYATVKRVRVARRGGKNTPEYIKISPSARHTLLTMDRVTLPNKLSQSLTVGQFVKVKSLIQGNSYYYTAAWQAAVLQ</sequence>
<feature type="domain" description="FAD-binding" evidence="7">
    <location>
        <begin position="67"/>
        <end position="294"/>
    </location>
</feature>
<name>A0A7D5V0H0_9HYPO</name>
<keyword evidence="5" id="KW-0560">Oxidoreductase</keyword>
<dbReference type="PANTHER" id="PTHR47356">
    <property type="entry name" value="FAD-DEPENDENT MONOOXYGENASE ASQG-RELATED"/>
    <property type="match status" value="1"/>
</dbReference>
<evidence type="ECO:0000256" key="3">
    <source>
        <dbReference type="ARBA" id="ARBA00022630"/>
    </source>
</evidence>
<keyword evidence="6 8" id="KW-0503">Monooxygenase</keyword>
<dbReference type="InterPro" id="IPR036188">
    <property type="entry name" value="FAD/NAD-bd_sf"/>
</dbReference>
<dbReference type="GO" id="GO:0071949">
    <property type="term" value="F:FAD binding"/>
    <property type="evidence" value="ECO:0007669"/>
    <property type="project" value="InterPro"/>
</dbReference>
<evidence type="ECO:0000259" key="7">
    <source>
        <dbReference type="Pfam" id="PF01494"/>
    </source>
</evidence>
<dbReference type="OrthoDB" id="2431938at2759"/>
<dbReference type="KEGG" id="mbrn:26247843"/>
<dbReference type="InterPro" id="IPR050562">
    <property type="entry name" value="FAD_mOase_fung"/>
</dbReference>
<dbReference type="Pfam" id="PF01494">
    <property type="entry name" value="FAD_binding_3"/>
    <property type="match status" value="1"/>
</dbReference>
<keyword evidence="9" id="KW-1185">Reference proteome</keyword>
<comment type="similarity">
    <text evidence="2">Belongs to the paxM FAD-dependent monooxygenase family.</text>
</comment>
<dbReference type="Gene3D" id="3.50.50.60">
    <property type="entry name" value="FAD/NAD(P)-binding domain"/>
    <property type="match status" value="1"/>
</dbReference>
<dbReference type="EMBL" id="CP058934">
    <property type="protein sequence ID" value="QLI70092.1"/>
    <property type="molecule type" value="Genomic_DNA"/>
</dbReference>
<evidence type="ECO:0000313" key="9">
    <source>
        <dbReference type="Proteomes" id="UP000510686"/>
    </source>
</evidence>
<proteinExistence type="inferred from homology"/>
<keyword evidence="3" id="KW-0285">Flavoprotein</keyword>
<keyword evidence="4" id="KW-0274">FAD</keyword>
<accession>A0A7D5V0H0</accession>
<protein>
    <submittedName>
        <fullName evidence="8">FAD-dependent monooxygenase DEP2</fullName>
    </submittedName>
</protein>
<comment type="cofactor">
    <cofactor evidence="1">
        <name>FAD</name>
        <dbReference type="ChEBI" id="CHEBI:57692"/>
    </cofactor>
</comment>
<dbReference type="GO" id="GO:0004497">
    <property type="term" value="F:monooxygenase activity"/>
    <property type="evidence" value="ECO:0007669"/>
    <property type="project" value="UniProtKB-KW"/>
</dbReference>
<dbReference type="SUPFAM" id="SSF51905">
    <property type="entry name" value="FAD/NAD(P)-binding domain"/>
    <property type="match status" value="1"/>
</dbReference>
<evidence type="ECO:0000256" key="5">
    <source>
        <dbReference type="ARBA" id="ARBA00023002"/>
    </source>
</evidence>
<dbReference type="GeneID" id="26247843"/>
<gene>
    <name evidence="8" type="primary">DEP2</name>
    <name evidence="8" type="ORF">G6M90_00g066510</name>
</gene>
<evidence type="ECO:0000256" key="4">
    <source>
        <dbReference type="ARBA" id="ARBA00022827"/>
    </source>
</evidence>
<dbReference type="Proteomes" id="UP000510686">
    <property type="component" value="Chromosome 3"/>
</dbReference>
<evidence type="ECO:0000256" key="2">
    <source>
        <dbReference type="ARBA" id="ARBA00007992"/>
    </source>
</evidence>
<reference evidence="8 9" key="1">
    <citation type="submission" date="2020-07" db="EMBL/GenBank/DDBJ databases">
        <title>Telomere length de novo assembly of all 7 chromosomes of the fungus, Metarhizium brunneum, using a novel assembly pipeline.</title>
        <authorList>
            <person name="Saud z."/>
            <person name="Kortsinoglou A."/>
            <person name="Kouvelis V.N."/>
            <person name="Butt T.M."/>
        </authorList>
    </citation>
    <scope>NUCLEOTIDE SEQUENCE [LARGE SCALE GENOMIC DNA]</scope>
    <source>
        <strain evidence="8 9">4556</strain>
    </source>
</reference>
<dbReference type="AlphaFoldDB" id="A0A7D5V0H0"/>
<dbReference type="RefSeq" id="XP_065986935.1">
    <property type="nucleotide sequence ID" value="XM_066130829.1"/>
</dbReference>
<dbReference type="PANTHER" id="PTHR47356:SF2">
    <property type="entry name" value="FAD-BINDING DOMAIN-CONTAINING PROTEIN-RELATED"/>
    <property type="match status" value="1"/>
</dbReference>